<feature type="region of interest" description="Disordered" evidence="10">
    <location>
        <begin position="54"/>
        <end position="181"/>
    </location>
</feature>
<dbReference type="FunFam" id="3.30.420.40:FF:000148">
    <property type="entry name" value="Actin, alpha skeletal muscle"/>
    <property type="match status" value="1"/>
</dbReference>
<dbReference type="Proteomes" id="UP000703661">
    <property type="component" value="Unassembled WGS sequence"/>
</dbReference>
<dbReference type="SMART" id="SM00268">
    <property type="entry name" value="ACTIN"/>
    <property type="match status" value="2"/>
</dbReference>
<feature type="compositionally biased region" description="Low complexity" evidence="10">
    <location>
        <begin position="380"/>
        <end position="393"/>
    </location>
</feature>
<dbReference type="Gene3D" id="3.90.640.10">
    <property type="entry name" value="Actin, Chain A, domain 4"/>
    <property type="match status" value="2"/>
</dbReference>
<keyword evidence="5" id="KW-0206">Cytoskeleton</keyword>
<evidence type="ECO:0000313" key="12">
    <source>
        <dbReference type="Proteomes" id="UP000703661"/>
    </source>
</evidence>
<gene>
    <name evidence="11" type="ORF">BGZ80_010336</name>
</gene>
<evidence type="ECO:0000256" key="1">
    <source>
        <dbReference type="ARBA" id="ARBA00004245"/>
    </source>
</evidence>
<keyword evidence="2" id="KW-0963">Cytoplasm</keyword>
<evidence type="ECO:0000256" key="2">
    <source>
        <dbReference type="ARBA" id="ARBA00022490"/>
    </source>
</evidence>
<dbReference type="SUPFAM" id="SSF53067">
    <property type="entry name" value="Actin-like ATPase domain"/>
    <property type="match status" value="4"/>
</dbReference>
<comment type="caution">
    <text evidence="11">The sequence shown here is derived from an EMBL/GenBank/DDBJ whole genome shotgun (WGS) entry which is preliminary data.</text>
</comment>
<feature type="compositionally biased region" description="Basic and acidic residues" evidence="10">
    <location>
        <begin position="406"/>
        <end position="420"/>
    </location>
</feature>
<dbReference type="PRINTS" id="PR00190">
    <property type="entry name" value="ACTIN"/>
</dbReference>
<name>A0A9P6MV09_9FUNG</name>
<proteinExistence type="inferred from homology"/>
<dbReference type="Pfam" id="PF00022">
    <property type="entry name" value="Actin"/>
    <property type="match status" value="1"/>
</dbReference>
<feature type="region of interest" description="Disordered" evidence="10">
    <location>
        <begin position="406"/>
        <end position="441"/>
    </location>
</feature>
<dbReference type="InterPro" id="IPR027417">
    <property type="entry name" value="P-loop_NTPase"/>
</dbReference>
<evidence type="ECO:0000256" key="6">
    <source>
        <dbReference type="ARBA" id="ARBA00073387"/>
    </source>
</evidence>
<evidence type="ECO:0000313" key="11">
    <source>
        <dbReference type="EMBL" id="KAG0014624.1"/>
    </source>
</evidence>
<feature type="compositionally biased region" description="Low complexity" evidence="10">
    <location>
        <begin position="87"/>
        <end position="105"/>
    </location>
</feature>
<evidence type="ECO:0000256" key="7">
    <source>
        <dbReference type="ARBA" id="ARBA00076361"/>
    </source>
</evidence>
<dbReference type="GO" id="GO:0005869">
    <property type="term" value="C:dynactin complex"/>
    <property type="evidence" value="ECO:0007669"/>
    <property type="project" value="UniProtKB-ARBA"/>
</dbReference>
<dbReference type="Gene3D" id="3.30.420.40">
    <property type="match status" value="4"/>
</dbReference>
<feature type="compositionally biased region" description="Polar residues" evidence="10">
    <location>
        <begin position="1"/>
        <end position="15"/>
    </location>
</feature>
<feature type="compositionally biased region" description="Low complexity" evidence="10">
    <location>
        <begin position="217"/>
        <end position="236"/>
    </location>
</feature>
<dbReference type="PANTHER" id="PTHR11937">
    <property type="entry name" value="ACTIN"/>
    <property type="match status" value="1"/>
</dbReference>
<keyword evidence="4" id="KW-0067">ATP-binding</keyword>
<comment type="similarity">
    <text evidence="9">Belongs to the actin family.</text>
</comment>
<dbReference type="AlphaFoldDB" id="A0A9P6MV09"/>
<feature type="compositionally biased region" description="Polar residues" evidence="10">
    <location>
        <begin position="421"/>
        <end position="430"/>
    </location>
</feature>
<feature type="region of interest" description="Disordered" evidence="10">
    <location>
        <begin position="217"/>
        <end position="240"/>
    </location>
</feature>
<feature type="region of interest" description="Disordered" evidence="10">
    <location>
        <begin position="370"/>
        <end position="393"/>
    </location>
</feature>
<comment type="subcellular location">
    <subcellularLocation>
        <location evidence="1">Cytoplasm</location>
        <location evidence="1">Cytoskeleton</location>
    </subcellularLocation>
</comment>
<dbReference type="FunFam" id="3.30.420.40:FF:000050">
    <property type="entry name" value="Actin, alpha skeletal muscle"/>
    <property type="match status" value="1"/>
</dbReference>
<dbReference type="InterPro" id="IPR043129">
    <property type="entry name" value="ATPase_NBD"/>
</dbReference>
<dbReference type="PROSITE" id="PS51417">
    <property type="entry name" value="ARF"/>
    <property type="match status" value="1"/>
</dbReference>
<evidence type="ECO:0000256" key="5">
    <source>
        <dbReference type="ARBA" id="ARBA00023212"/>
    </source>
</evidence>
<evidence type="ECO:0000256" key="8">
    <source>
        <dbReference type="ARBA" id="ARBA00083222"/>
    </source>
</evidence>
<organism evidence="11 12">
    <name type="scientific">Entomortierella chlamydospora</name>
    <dbReference type="NCBI Taxonomy" id="101097"/>
    <lineage>
        <taxon>Eukaryota</taxon>
        <taxon>Fungi</taxon>
        <taxon>Fungi incertae sedis</taxon>
        <taxon>Mucoromycota</taxon>
        <taxon>Mortierellomycotina</taxon>
        <taxon>Mortierellomycetes</taxon>
        <taxon>Mortierellales</taxon>
        <taxon>Mortierellaceae</taxon>
        <taxon>Entomortierella</taxon>
    </lineage>
</organism>
<keyword evidence="12" id="KW-1185">Reference proteome</keyword>
<dbReference type="EMBL" id="JAAAID010000708">
    <property type="protein sequence ID" value="KAG0014624.1"/>
    <property type="molecule type" value="Genomic_DNA"/>
</dbReference>
<reference evidence="11" key="1">
    <citation type="journal article" date="2020" name="Fungal Divers.">
        <title>Resolving the Mortierellaceae phylogeny through synthesis of multi-gene phylogenetics and phylogenomics.</title>
        <authorList>
            <person name="Vandepol N."/>
            <person name="Liber J."/>
            <person name="Desiro A."/>
            <person name="Na H."/>
            <person name="Kennedy M."/>
            <person name="Barry K."/>
            <person name="Grigoriev I.V."/>
            <person name="Miller A.N."/>
            <person name="O'Donnell K."/>
            <person name="Stajich J.E."/>
            <person name="Bonito G."/>
        </authorList>
    </citation>
    <scope>NUCLEOTIDE SEQUENCE</scope>
    <source>
        <strain evidence="11">NRRL 2769</strain>
    </source>
</reference>
<feature type="compositionally biased region" description="Low complexity" evidence="10">
    <location>
        <begin position="148"/>
        <end position="181"/>
    </location>
</feature>
<keyword evidence="3" id="KW-0547">Nucleotide-binding</keyword>
<dbReference type="FunFam" id="3.90.640.10:FF:000007">
    <property type="entry name" value="Actin like 7B"/>
    <property type="match status" value="1"/>
</dbReference>
<evidence type="ECO:0000256" key="10">
    <source>
        <dbReference type="SAM" id="MobiDB-lite"/>
    </source>
</evidence>
<dbReference type="InterPro" id="IPR004001">
    <property type="entry name" value="Actin_CS"/>
</dbReference>
<dbReference type="InterPro" id="IPR004000">
    <property type="entry name" value="Actin"/>
</dbReference>
<dbReference type="Gene3D" id="3.40.50.300">
    <property type="entry name" value="P-loop containing nucleotide triphosphate hydrolases"/>
    <property type="match status" value="1"/>
</dbReference>
<feature type="region of interest" description="Disordered" evidence="10">
    <location>
        <begin position="1"/>
        <end position="29"/>
    </location>
</feature>
<sequence length="1227" mass="133948">MATLHSPSSTQNPPQTFLDKKPPLMPRQSTTDVLSFTHIIANRLAPGQSVWDFFSPPEPPQTVLQSQPKTEVAGTGGATGLPPFFPNSPSSRPSTPMSMITPTSPVETLFTQPNTSSDNNKQQTLPVDVRQAGEESSIDSSNARKADTTLSPSGTTPSSPILSSQSTTLAVPGDTGTPTPTAVAATTATIVAPTPKLQKRRSFAQSLRNSMISLTQLLSPTSSQSSRASSPTTSAANGGPPHYNVLVLGSDSAPLASTIYKMSGLLPGSTKIRHYQEISGFFVAYFRSNDSFSCSPKVSTDGRPQELQQNCKLVKDTDDMKKVRERIEALAIAREGITDEVKSRRSSIQEPEYEEGVWAMGRSSEETLLQKRPSLTKAQSCHSSCSNDSSTVNSVKDMGREEVLLSNREGDFGDDGRRDSVSTVASVSEQESPKLEQPSPSANASLSVHAFSLDTTWPVPRILAQTFWFPYAHGIIYIVDATRKNDRRSVDHLMNARQFLASLVANPHFKRRDIPVVVFANKAGTDPETCYRVDEIAEILGCEDWDISVRGSKGTSGGGGDIVDGKTGKVFGRTYRRPPLYGCPFGYKELYTGYDAILNRDILSLTYPIERGIVTNWDSMERIWLDIFYEELRVEPEDHSVLLTETPLTPRASREKMTQIIFETICASAAYISNTAVLSMYASGRTTGIVLESGHGTTHAVPIYEGYSIPRNIRKNDIAGLDLTDHLSKILKERGWNSITNAARNDVCDIKEKLCYVTLDYERETKTPSSREKSYELPDGLTITLKSERFTVPEILFKPHSLNREGVGIHELTYNSIAKTDIDIRPIMYENIVLAGGSTMFSGIRDRLQKEIRGLAPSSAKAEYTALVIDNGSGMIKAGFANDDAPRAILPSVVGRSSPGVNAKDTYVGDEAISKSTDLELKYPINRGIVQNWDDMQSLWYHTFYNELCVAPEEHSVLLSEPPLNPKASREKTTQIMFEVFNTPAMYVSIQAVLSLHSAGLTTGIVLDSGDGVTHAVPVFEGYSLPQAIIRDNVAGRDLTSYTLKALSKLATLPAGIRGTEIARDAKEKLCYVALDYDQELQAAAALSKTYDLPDGTNITVGSDRINIPEALFKPDYILGIEAPGVHEVTYNSIMKADVDLRRNLYGNIILAGGSTLFPGFGDRLQKEVSALAPKSITVNVVSPPQRATSAWLGGAALASSSTFQSMWVTKQEYDDSGPSIVHRKCF</sequence>
<accession>A0A9P6MV09</accession>
<dbReference type="PROSITE" id="PS00432">
    <property type="entry name" value="ACTINS_2"/>
    <property type="match status" value="1"/>
</dbReference>
<dbReference type="GO" id="GO:0005524">
    <property type="term" value="F:ATP binding"/>
    <property type="evidence" value="ECO:0007669"/>
    <property type="project" value="UniProtKB-KW"/>
</dbReference>
<evidence type="ECO:0000256" key="3">
    <source>
        <dbReference type="ARBA" id="ARBA00022741"/>
    </source>
</evidence>
<protein>
    <recommendedName>
        <fullName evidence="6">Centractin</fullName>
    </recommendedName>
    <alternativeName>
        <fullName evidence="7">Actin-like protein</fullName>
    </alternativeName>
    <alternativeName>
        <fullName evidence="8">Actin-related protein 1</fullName>
    </alternativeName>
</protein>
<dbReference type="FunFam" id="3.30.420.40:FF:000058">
    <property type="entry name" value="Putative actin-related protein 5"/>
    <property type="match status" value="1"/>
</dbReference>
<feature type="compositionally biased region" description="Polar residues" evidence="10">
    <location>
        <begin position="109"/>
        <end position="125"/>
    </location>
</feature>
<evidence type="ECO:0000256" key="9">
    <source>
        <dbReference type="RuleBase" id="RU000487"/>
    </source>
</evidence>
<evidence type="ECO:0000256" key="4">
    <source>
        <dbReference type="ARBA" id="ARBA00022840"/>
    </source>
</evidence>